<sequence length="258" mass="26001">MGFLDRLLGREPKDPYQQYGPYGGQGGQAPAAGPQYGAQPSGYQNEQYQQPAGSRDPDQVAIDRYKYMLRTAPPEAVEQAHEEAFAKLTPEQRRKVLQDLNAQVPPHEQAMSDDPRTLARTATRAEMREPGTLQRSFGGGGGPGFGTMLGASLLGTIGGMVIGSAVANAMFGPEFGDPTQEHAADAEAGAEGSEGDAGSGEEAGAGEGGDAGDAGAVEASGGDAGAADAGGGFFDGGGDFGGGDFGGGDFGGGDFGGF</sequence>
<feature type="region of interest" description="Disordered" evidence="1">
    <location>
        <begin position="1"/>
        <end position="59"/>
    </location>
</feature>
<feature type="region of interest" description="Disordered" evidence="1">
    <location>
        <begin position="173"/>
        <end position="233"/>
    </location>
</feature>
<evidence type="ECO:0008006" key="4">
    <source>
        <dbReference type="Google" id="ProtNLM"/>
    </source>
</evidence>
<evidence type="ECO:0000256" key="1">
    <source>
        <dbReference type="SAM" id="MobiDB-lite"/>
    </source>
</evidence>
<name>A0ABP4ZQN1_9MICO</name>
<feature type="compositionally biased region" description="Polar residues" evidence="1">
    <location>
        <begin position="41"/>
        <end position="52"/>
    </location>
</feature>
<dbReference type="Proteomes" id="UP001501094">
    <property type="component" value="Unassembled WGS sequence"/>
</dbReference>
<accession>A0ABP4ZQN1</accession>
<feature type="compositionally biased region" description="Gly residues" evidence="1">
    <location>
        <begin position="195"/>
        <end position="212"/>
    </location>
</feature>
<evidence type="ECO:0000313" key="2">
    <source>
        <dbReference type="EMBL" id="GAA1863232.1"/>
    </source>
</evidence>
<protein>
    <recommendedName>
        <fullName evidence="4">DUF2076 domain-containing protein</fullName>
    </recommendedName>
</protein>
<feature type="compositionally biased region" description="Gly residues" evidence="1">
    <location>
        <begin position="222"/>
        <end position="233"/>
    </location>
</feature>
<evidence type="ECO:0000313" key="3">
    <source>
        <dbReference type="Proteomes" id="UP001501094"/>
    </source>
</evidence>
<keyword evidence="3" id="KW-1185">Reference proteome</keyword>
<proteinExistence type="predicted"/>
<gene>
    <name evidence="2" type="ORF">GCM10009751_21300</name>
</gene>
<feature type="compositionally biased region" description="Low complexity" evidence="1">
    <location>
        <begin position="28"/>
        <end position="40"/>
    </location>
</feature>
<organism evidence="2 3">
    <name type="scientific">Myceligenerans crystallogenes</name>
    <dbReference type="NCBI Taxonomy" id="316335"/>
    <lineage>
        <taxon>Bacteria</taxon>
        <taxon>Bacillati</taxon>
        <taxon>Actinomycetota</taxon>
        <taxon>Actinomycetes</taxon>
        <taxon>Micrococcales</taxon>
        <taxon>Promicromonosporaceae</taxon>
        <taxon>Myceligenerans</taxon>
    </lineage>
</organism>
<reference evidence="3" key="1">
    <citation type="journal article" date="2019" name="Int. J. Syst. Evol. Microbiol.">
        <title>The Global Catalogue of Microorganisms (GCM) 10K type strain sequencing project: providing services to taxonomists for standard genome sequencing and annotation.</title>
        <authorList>
            <consortium name="The Broad Institute Genomics Platform"/>
            <consortium name="The Broad Institute Genome Sequencing Center for Infectious Disease"/>
            <person name="Wu L."/>
            <person name="Ma J."/>
        </authorList>
    </citation>
    <scope>NUCLEOTIDE SEQUENCE [LARGE SCALE GENOMIC DNA]</scope>
    <source>
        <strain evidence="3">JCM 14326</strain>
    </source>
</reference>
<dbReference type="EMBL" id="BAAANL010000004">
    <property type="protein sequence ID" value="GAA1863232.1"/>
    <property type="molecule type" value="Genomic_DNA"/>
</dbReference>
<comment type="caution">
    <text evidence="2">The sequence shown here is derived from an EMBL/GenBank/DDBJ whole genome shotgun (WGS) entry which is preliminary data.</text>
</comment>
<dbReference type="RefSeq" id="WP_344102483.1">
    <property type="nucleotide sequence ID" value="NZ_BAAANL010000004.1"/>
</dbReference>